<dbReference type="Proteomes" id="UP001589799">
    <property type="component" value="Unassembled WGS sequence"/>
</dbReference>
<accession>A0ABV6I7C8</accession>
<dbReference type="RefSeq" id="WP_377699712.1">
    <property type="nucleotide sequence ID" value="NZ_JBHLWE010000046.1"/>
</dbReference>
<sequence length="565" mass="62554">MEARNRTIEEWFTWIHQGLVVLPRFQRFEAWGLGQIEGILENILRKPALPVGALLVLAVGSPPPFHARPIVGAPKPSVPPTCHLLDGQQRLTALWRSLSDNYEDVSFFVAADGGAEPDVQAVRRYRKKDQRHPLWCDIPAEAWARKLLPVRLLRPGDVGAQAFETWMQEAAGGDIATLMAINKVGTDLRHRVASYPLPFLELPLGTDKNVALDVFIKMNTMNTALSAFDIVVAQVEAAIDESLHQKVEGLKALVPDLADFGEPGEIAMQVAAVLAGKAPVRATFLTESFGKELIARWPLVEKGLRRAVDFLAEERIFASDLLPADPLLTLLGAFWASAPDGKDGEGNARRLARRALWTGSFSERYQKTSATRTELDHRQLVAYRDAGGPLPDLLDPVLTPLPEAAALRSAGWPKTRDRLGRAVLAASLRLGGHDFADEAPFSRATLKRREYHHLFPQAFLTERGVPRRAIFTALNCALISWRTNRTISAKPPSVYMAERAGELQLTEAQIDRRLLTHAIPPAALRSDDYEGFLEERAIMIHKAMSQLCAGEPFDFTALKELQPTD</sequence>
<keyword evidence="3" id="KW-1185">Reference proteome</keyword>
<evidence type="ECO:0000313" key="3">
    <source>
        <dbReference type="Proteomes" id="UP001589799"/>
    </source>
</evidence>
<dbReference type="PANTHER" id="PTHR37292">
    <property type="entry name" value="VNG6097C"/>
    <property type="match status" value="1"/>
</dbReference>
<comment type="caution">
    <text evidence="2">The sequence shown here is derived from an EMBL/GenBank/DDBJ whole genome shotgun (WGS) entry which is preliminary data.</text>
</comment>
<organism evidence="2 3">
    <name type="scientific">Paracoccus niistensis</name>
    <dbReference type="NCBI Taxonomy" id="632935"/>
    <lineage>
        <taxon>Bacteria</taxon>
        <taxon>Pseudomonadati</taxon>
        <taxon>Pseudomonadota</taxon>
        <taxon>Alphaproteobacteria</taxon>
        <taxon>Rhodobacterales</taxon>
        <taxon>Paracoccaceae</taxon>
        <taxon>Paracoccus</taxon>
    </lineage>
</organism>
<name>A0ABV6I7C8_9RHOB</name>
<reference evidence="2 3" key="1">
    <citation type="submission" date="2024-09" db="EMBL/GenBank/DDBJ databases">
        <authorList>
            <person name="Sun Q."/>
            <person name="Mori K."/>
        </authorList>
    </citation>
    <scope>NUCLEOTIDE SEQUENCE [LARGE SCALE GENOMIC DNA]</scope>
    <source>
        <strain evidence="2 3">KCTC 22789</strain>
    </source>
</reference>
<evidence type="ECO:0000313" key="2">
    <source>
        <dbReference type="EMBL" id="MFC0342109.1"/>
    </source>
</evidence>
<protein>
    <submittedName>
        <fullName evidence="2">DUF262 domain-containing protein</fullName>
    </submittedName>
</protein>
<dbReference type="InterPro" id="IPR004919">
    <property type="entry name" value="GmrSD_N"/>
</dbReference>
<gene>
    <name evidence="2" type="ORF">ACFFII_15185</name>
</gene>
<feature type="domain" description="GmrSD restriction endonucleases N-terminal" evidence="1">
    <location>
        <begin position="8"/>
        <end position="234"/>
    </location>
</feature>
<evidence type="ECO:0000259" key="1">
    <source>
        <dbReference type="Pfam" id="PF03235"/>
    </source>
</evidence>
<dbReference type="EMBL" id="JBHLWE010000046">
    <property type="protein sequence ID" value="MFC0342109.1"/>
    <property type="molecule type" value="Genomic_DNA"/>
</dbReference>
<dbReference type="Pfam" id="PF03235">
    <property type="entry name" value="GmrSD_N"/>
    <property type="match status" value="1"/>
</dbReference>
<dbReference type="PANTHER" id="PTHR37292:SF2">
    <property type="entry name" value="DUF262 DOMAIN-CONTAINING PROTEIN"/>
    <property type="match status" value="1"/>
</dbReference>
<proteinExistence type="predicted"/>